<dbReference type="KEGG" id="tpla:ElP_17970"/>
<dbReference type="PANTHER" id="PTHR43751">
    <property type="entry name" value="SULFATASE"/>
    <property type="match status" value="1"/>
</dbReference>
<dbReference type="InterPro" id="IPR017850">
    <property type="entry name" value="Alkaline_phosphatase_core_sf"/>
</dbReference>
<dbReference type="EC" id="3.1.6.1" evidence="3"/>
<dbReference type="EMBL" id="CP036426">
    <property type="protein sequence ID" value="QDV33916.1"/>
    <property type="molecule type" value="Genomic_DNA"/>
</dbReference>
<dbReference type="InterPro" id="IPR000917">
    <property type="entry name" value="Sulfatase_N"/>
</dbReference>
<keyword evidence="3" id="KW-0378">Hydrolase</keyword>
<evidence type="ECO:0000313" key="3">
    <source>
        <dbReference type="EMBL" id="QDV33916.1"/>
    </source>
</evidence>
<protein>
    <submittedName>
        <fullName evidence="3">Arylsulfatase</fullName>
        <ecNumber evidence="3">3.1.6.1</ecNumber>
    </submittedName>
</protein>
<name>A0A518GZ98_9BACT</name>
<evidence type="ECO:0000259" key="2">
    <source>
        <dbReference type="Pfam" id="PF00884"/>
    </source>
</evidence>
<dbReference type="SUPFAM" id="SSF53649">
    <property type="entry name" value="Alkaline phosphatase-like"/>
    <property type="match status" value="1"/>
</dbReference>
<feature type="region of interest" description="Disordered" evidence="1">
    <location>
        <begin position="1"/>
        <end position="36"/>
    </location>
</feature>
<reference evidence="3 4" key="1">
    <citation type="submission" date="2019-02" db="EMBL/GenBank/DDBJ databases">
        <title>Deep-cultivation of Planctomycetes and their phenomic and genomic characterization uncovers novel biology.</title>
        <authorList>
            <person name="Wiegand S."/>
            <person name="Jogler M."/>
            <person name="Boedeker C."/>
            <person name="Pinto D."/>
            <person name="Vollmers J."/>
            <person name="Rivas-Marin E."/>
            <person name="Kohn T."/>
            <person name="Peeters S.H."/>
            <person name="Heuer A."/>
            <person name="Rast P."/>
            <person name="Oberbeckmann S."/>
            <person name="Bunk B."/>
            <person name="Jeske O."/>
            <person name="Meyerdierks A."/>
            <person name="Storesund J.E."/>
            <person name="Kallscheuer N."/>
            <person name="Luecker S."/>
            <person name="Lage O.M."/>
            <person name="Pohl T."/>
            <person name="Merkel B.J."/>
            <person name="Hornburger P."/>
            <person name="Mueller R.-W."/>
            <person name="Bruemmer F."/>
            <person name="Labrenz M."/>
            <person name="Spormann A.M."/>
            <person name="Op den Camp H."/>
            <person name="Overmann J."/>
            <person name="Amann R."/>
            <person name="Jetten M.S.M."/>
            <person name="Mascher T."/>
            <person name="Medema M.H."/>
            <person name="Devos D.P."/>
            <person name="Kaster A.-K."/>
            <person name="Ovreas L."/>
            <person name="Rohde M."/>
            <person name="Galperin M.Y."/>
            <person name="Jogler C."/>
        </authorList>
    </citation>
    <scope>NUCLEOTIDE SEQUENCE [LARGE SCALE GENOMIC DNA]</scope>
    <source>
        <strain evidence="3 4">ElP</strain>
    </source>
</reference>
<dbReference type="InterPro" id="IPR052701">
    <property type="entry name" value="GAG_Ulvan_Degrading_Sulfatases"/>
</dbReference>
<dbReference type="Gene3D" id="3.40.720.10">
    <property type="entry name" value="Alkaline Phosphatase, subunit A"/>
    <property type="match status" value="1"/>
</dbReference>
<dbReference type="Pfam" id="PF00884">
    <property type="entry name" value="Sulfatase"/>
    <property type="match status" value="1"/>
</dbReference>
<dbReference type="PANTHER" id="PTHR43751:SF1">
    <property type="entry name" value="SULFATASE ATSG-RELATED"/>
    <property type="match status" value="1"/>
</dbReference>
<dbReference type="AlphaFoldDB" id="A0A518GZ98"/>
<keyword evidence="4" id="KW-1185">Reference proteome</keyword>
<dbReference type="CDD" id="cd16027">
    <property type="entry name" value="SGSH"/>
    <property type="match status" value="1"/>
</dbReference>
<feature type="domain" description="Sulfatase N-terminal" evidence="2">
    <location>
        <begin position="75"/>
        <end position="362"/>
    </location>
</feature>
<evidence type="ECO:0000256" key="1">
    <source>
        <dbReference type="SAM" id="MobiDB-lite"/>
    </source>
</evidence>
<gene>
    <name evidence="3" type="primary">atsA_11</name>
    <name evidence="3" type="ORF">ElP_17970</name>
</gene>
<dbReference type="Proteomes" id="UP000317835">
    <property type="component" value="Chromosome"/>
</dbReference>
<dbReference type="GO" id="GO:0004065">
    <property type="term" value="F:arylsulfatase activity"/>
    <property type="evidence" value="ECO:0007669"/>
    <property type="project" value="UniProtKB-EC"/>
</dbReference>
<accession>A0A518GZ98</accession>
<evidence type="ECO:0000313" key="4">
    <source>
        <dbReference type="Proteomes" id="UP000317835"/>
    </source>
</evidence>
<organism evidence="3 4">
    <name type="scientific">Tautonia plasticadhaerens</name>
    <dbReference type="NCBI Taxonomy" id="2527974"/>
    <lineage>
        <taxon>Bacteria</taxon>
        <taxon>Pseudomonadati</taxon>
        <taxon>Planctomycetota</taxon>
        <taxon>Planctomycetia</taxon>
        <taxon>Isosphaerales</taxon>
        <taxon>Isosphaeraceae</taxon>
        <taxon>Tautonia</taxon>
    </lineage>
</organism>
<sequence length="541" mass="60170">MIPARGGRILAGSRPTRHATPEGGRGPMPDRTAPWGTEMTNRTQAARRLLGAALVCLAAATAPGSTVGAGQQGRPNILFAIADDWGRDHAGAYGCTWVGTPAFDRVAREGVLFSNCFTSNPKCSPCRASILTGRNTWQLEEACNHFGLFPHKWPVYPDLLERAGYHVGYTGKGWGPGDFRAGGFDRNPAGPGYSEHLARPPHASMSNVDYARNFEAFLQDRGEGEPFCFWYGATEPHRAYEEGAGLRAGRDPESVTVPSYYPDNGTVRSDLLDYALEVEWFDAHLGRMIDHLESIGELEDTIIVVTSDHGMPFPRVKGQIYDDGFHLPLAVRWGAEASPGRVVEDFINVRDFAPTFLEAAGVEIPGSITGRSFLALLSSDGSGWVDESRNRMLVGKERHDLGRPLDAGYPVRAIRTPEYLYVHNFEPDRWPAGNPETSYPNVDNGPTKTLLASRFDDFYRLSFGKRPREELYVVSEDPDCVRNLARDPEHRAIKERLRDEMETALRAEGDPRMLGMGWIFDTYEYTGPRNHSYEAWLGHHR</sequence>
<proteinExistence type="predicted"/>